<dbReference type="InterPro" id="IPR029044">
    <property type="entry name" value="Nucleotide-diphossugar_trans"/>
</dbReference>
<name>A0A935MRI8_9RHOO</name>
<dbReference type="Gene3D" id="3.90.550.10">
    <property type="entry name" value="Spore Coat Polysaccharide Biosynthesis Protein SpsA, Chain A"/>
    <property type="match status" value="1"/>
</dbReference>
<dbReference type="PANTHER" id="PTHR43630:SF2">
    <property type="entry name" value="GLYCOSYLTRANSFERASE"/>
    <property type="match status" value="1"/>
</dbReference>
<dbReference type="PANTHER" id="PTHR43630">
    <property type="entry name" value="POLY-BETA-1,6-N-ACETYL-D-GLUCOSAMINE SYNTHASE"/>
    <property type="match status" value="1"/>
</dbReference>
<proteinExistence type="inferred from homology"/>
<sequence length="109" mass="11811">MASFKVAIINASHAPQPLSVAIITLNAASQLEDCLKSMRFVDDIVVIDSGSTDGTGAGRALWRACHRPELVGFWSAKQFAVDSADHDWVLCLDADERVSPELQASIKTR</sequence>
<accession>A0A935MRI8</accession>
<comment type="similarity">
    <text evidence="1">Belongs to the glycosyltransferase 2 family. WaaE/KdtX subfamily.</text>
</comment>
<dbReference type="Pfam" id="PF00535">
    <property type="entry name" value="Glycos_transf_2"/>
    <property type="match status" value="1"/>
</dbReference>
<dbReference type="Proteomes" id="UP000739411">
    <property type="component" value="Unassembled WGS sequence"/>
</dbReference>
<dbReference type="SUPFAM" id="SSF53448">
    <property type="entry name" value="Nucleotide-diphospho-sugar transferases"/>
    <property type="match status" value="1"/>
</dbReference>
<evidence type="ECO:0000259" key="2">
    <source>
        <dbReference type="Pfam" id="PF00535"/>
    </source>
</evidence>
<comment type="caution">
    <text evidence="3">The sequence shown here is derived from an EMBL/GenBank/DDBJ whole genome shotgun (WGS) entry which is preliminary data.</text>
</comment>
<dbReference type="EMBL" id="JADJMS010000030">
    <property type="protein sequence ID" value="MBK7416043.1"/>
    <property type="molecule type" value="Genomic_DNA"/>
</dbReference>
<organism evidence="3 4">
    <name type="scientific">Candidatus Dechloromonas phosphorivorans</name>
    <dbReference type="NCBI Taxonomy" id="2899244"/>
    <lineage>
        <taxon>Bacteria</taxon>
        <taxon>Pseudomonadati</taxon>
        <taxon>Pseudomonadota</taxon>
        <taxon>Betaproteobacteria</taxon>
        <taxon>Rhodocyclales</taxon>
        <taxon>Azonexaceae</taxon>
        <taxon>Dechloromonas</taxon>
    </lineage>
</organism>
<evidence type="ECO:0000313" key="4">
    <source>
        <dbReference type="Proteomes" id="UP000739411"/>
    </source>
</evidence>
<dbReference type="InterPro" id="IPR001173">
    <property type="entry name" value="Glyco_trans_2-like"/>
</dbReference>
<evidence type="ECO:0000313" key="3">
    <source>
        <dbReference type="EMBL" id="MBK7416043.1"/>
    </source>
</evidence>
<protein>
    <submittedName>
        <fullName evidence="3">Glycosyltransferase</fullName>
    </submittedName>
</protein>
<reference evidence="3 4" key="1">
    <citation type="submission" date="2020-10" db="EMBL/GenBank/DDBJ databases">
        <title>Connecting structure to function with the recovery of over 1000 high-quality activated sludge metagenome-assembled genomes encoding full-length rRNA genes using long-read sequencing.</title>
        <authorList>
            <person name="Singleton C.M."/>
            <person name="Petriglieri F."/>
            <person name="Kristensen J.M."/>
            <person name="Kirkegaard R.H."/>
            <person name="Michaelsen T.Y."/>
            <person name="Andersen M.H."/>
            <person name="Karst S.M."/>
            <person name="Dueholm M.S."/>
            <person name="Nielsen P.H."/>
            <person name="Albertsen M."/>
        </authorList>
    </citation>
    <scope>NUCLEOTIDE SEQUENCE [LARGE SCALE GENOMIC DNA]</scope>
    <source>
        <strain evidence="3">EsbW_18-Q3-R4-48_BATAC.463</strain>
    </source>
</reference>
<evidence type="ECO:0000256" key="1">
    <source>
        <dbReference type="ARBA" id="ARBA00038494"/>
    </source>
</evidence>
<dbReference type="AlphaFoldDB" id="A0A935MRI8"/>
<gene>
    <name evidence="3" type="ORF">IPJ38_13895</name>
</gene>
<feature type="domain" description="Glycosyltransferase 2-like" evidence="2">
    <location>
        <begin position="19"/>
        <end position="101"/>
    </location>
</feature>